<protein>
    <submittedName>
        <fullName evidence="5">Conserved domain protein</fullName>
    </submittedName>
</protein>
<dbReference type="HOGENOM" id="CLU_078499_5_2_3"/>
<dbReference type="Proteomes" id="UP000000268">
    <property type="component" value="Plasmid pREB4"/>
</dbReference>
<reference evidence="5 6" key="1">
    <citation type="journal article" date="2008" name="Proc. Natl. Acad. Sci. U.S.A.">
        <title>Niche adaptation and genome expansion in the chlorophyll d-producing cyanobacterium Acaryochloris marina.</title>
        <authorList>
            <person name="Swingley W.D."/>
            <person name="Chen M."/>
            <person name="Cheung P.C."/>
            <person name="Conrad A.L."/>
            <person name="Dejesa L.C."/>
            <person name="Hao J."/>
            <person name="Honchak B.M."/>
            <person name="Karbach L.E."/>
            <person name="Kurdoglu A."/>
            <person name="Lahiri S."/>
            <person name="Mastrian S.D."/>
            <person name="Miyashita H."/>
            <person name="Page L."/>
            <person name="Ramakrishna P."/>
            <person name="Satoh S."/>
            <person name="Sattley W.M."/>
            <person name="Shimada Y."/>
            <person name="Taylor H.L."/>
            <person name="Tomo T."/>
            <person name="Tsuchiya T."/>
            <person name="Wang Z.T."/>
            <person name="Raymond J."/>
            <person name="Mimuro M."/>
            <person name="Blankenship R.E."/>
            <person name="Touchman J.W."/>
        </authorList>
    </citation>
    <scope>NUCLEOTIDE SEQUENCE [LARGE SCALE GENOMIC DNA]</scope>
    <source>
        <strain evidence="6">MBIC 11017</strain>
        <plasmid evidence="6">Plasmid pREB4</plasmid>
    </source>
</reference>
<evidence type="ECO:0000256" key="1">
    <source>
        <dbReference type="ARBA" id="ARBA00022618"/>
    </source>
</evidence>
<proteinExistence type="predicted"/>
<dbReference type="InterPro" id="IPR038594">
    <property type="entry name" value="SepF-like_sf"/>
</dbReference>
<comment type="function">
    <text evidence="4">Cell division protein that is part of the divisome complex and is recruited early to the Z-ring. Probably stimulates Z-ring formation, perhaps through the cross-linking of FtsZ protofilaments. Its function overlaps with FtsA.</text>
</comment>
<dbReference type="GO" id="GO:0000917">
    <property type="term" value="P:division septum assembly"/>
    <property type="evidence" value="ECO:0007669"/>
    <property type="project" value="UniProtKB-KW"/>
</dbReference>
<sequence length="92" mass="10119">MNNLVIFPGQSSSEIYLSNPSSFREAKEAAHCLKNGQLLLVNLENLSPKSAQRISDYLAGCTNSLCGEYTEIGNGVYLFAPQTFPIVKQSKY</sequence>
<dbReference type="RefSeq" id="WP_012167854.1">
    <property type="nucleotide sequence ID" value="NC_009929.1"/>
</dbReference>
<keyword evidence="5" id="KW-0614">Plasmid</keyword>
<dbReference type="InterPro" id="IPR023052">
    <property type="entry name" value="Cell_div_SepF"/>
</dbReference>
<dbReference type="OrthoDB" id="9815206at2"/>
<evidence type="ECO:0000313" key="6">
    <source>
        <dbReference type="Proteomes" id="UP000000268"/>
    </source>
</evidence>
<organism evidence="5 6">
    <name type="scientific">Acaryochloris marina (strain MBIC 11017)</name>
    <dbReference type="NCBI Taxonomy" id="329726"/>
    <lineage>
        <taxon>Bacteria</taxon>
        <taxon>Bacillati</taxon>
        <taxon>Cyanobacteriota</taxon>
        <taxon>Cyanophyceae</taxon>
        <taxon>Acaryochloridales</taxon>
        <taxon>Acaryochloridaceae</taxon>
        <taxon>Acaryochloris</taxon>
    </lineage>
</organism>
<dbReference type="Pfam" id="PF04472">
    <property type="entry name" value="SepF"/>
    <property type="match status" value="1"/>
</dbReference>
<dbReference type="PANTHER" id="PTHR35798">
    <property type="entry name" value="CELL DIVISION PROTEIN SEPF"/>
    <property type="match status" value="1"/>
</dbReference>
<dbReference type="AlphaFoldDB" id="A8ZNC4"/>
<gene>
    <name evidence="5" type="ordered locus">AM1_D0013</name>
</gene>
<name>A8ZNC4_ACAM1</name>
<dbReference type="InterPro" id="IPR007561">
    <property type="entry name" value="Cell_div_SepF/SepF-rel"/>
</dbReference>
<accession>A8ZNC4</accession>
<keyword evidence="1" id="KW-0132">Cell division</keyword>
<evidence type="ECO:0000256" key="2">
    <source>
        <dbReference type="ARBA" id="ARBA00023210"/>
    </source>
</evidence>
<keyword evidence="2" id="KW-0717">Septation</keyword>
<dbReference type="EMBL" id="CP000841">
    <property type="protein sequence ID" value="ABW32510.1"/>
    <property type="molecule type" value="Genomic_DNA"/>
</dbReference>
<dbReference type="PANTHER" id="PTHR35798:SF1">
    <property type="entry name" value="CELL DIVISION PROTEIN SEPF"/>
    <property type="match status" value="1"/>
</dbReference>
<dbReference type="KEGG" id="amr:AM1_D0013"/>
<keyword evidence="6" id="KW-1185">Reference proteome</keyword>
<evidence type="ECO:0000256" key="3">
    <source>
        <dbReference type="ARBA" id="ARBA00023306"/>
    </source>
</evidence>
<evidence type="ECO:0000256" key="4">
    <source>
        <dbReference type="ARBA" id="ARBA00044936"/>
    </source>
</evidence>
<dbReference type="Gene3D" id="3.30.110.150">
    <property type="entry name" value="SepF-like protein"/>
    <property type="match status" value="1"/>
</dbReference>
<geneLocation type="plasmid" evidence="5 6">
    <name>pREB4</name>
</geneLocation>
<evidence type="ECO:0000313" key="5">
    <source>
        <dbReference type="EMBL" id="ABW32510.1"/>
    </source>
</evidence>
<keyword evidence="3" id="KW-0131">Cell cycle</keyword>